<dbReference type="InterPro" id="IPR009492">
    <property type="entry name" value="TniQ"/>
</dbReference>
<sequence>MMIPFFPSPYPDETLYSIIARYHLYSGNLSYKHTILDLFGKKTRTNWYLPSNINALVQNIQITTLTADYIIDKHTLFPFFSSFLSNEKKSANRQNIIDGEGQNIYSDYGLIGSSIKATKPLTHCNLCMQEDIDRYGETYWHRVHQLPGVYVCPIHRIPLLTSLKQIESSIQYQFILPGEDIFDNTLGRDYNQEIIEQLYEYAVQANWLLNQFEIDINSNFREKYSYFLEKNKFNIRKGVVNQDKWKNAFRQFYHPEVLEMLNVATDFTKEHCWVSKIVRTGNQITHPMQHILAIMVLCRNLADFFLINLTVDKEDDPFGTGPWPCLNPAHKLYMQDVIETITISKCKKTKNLIGKFQCSCGFIYTRVGPDSSTLDKYKISRKMDFGYVWKEELKKLVEKGDSRTEIAKKLQVTPDTITRYAVLLKLNHCWSGRLIEKAELDAKKLNDTPKRGGTLENIQDKRQQWLEILKQNLNKKRNDLIRENLSIYRWLNKYDKVWLSEHLPKRQKYKGRSPIDSEEEKRDQKLLQIVKIIIENWSQYELSRPKKISKTFIMEKIREPGFIKADLERYPCTRNYINSVIESSEKFYKRKISRAIDELISAGEPLFISRILNKAGCTGEKYQYAKKVAEELL</sequence>
<dbReference type="AlphaFoldDB" id="A0A4S3PUL7"/>
<proteinExistence type="predicted"/>
<dbReference type="Pfam" id="PF06527">
    <property type="entry name" value="TniQ"/>
    <property type="match status" value="1"/>
</dbReference>
<reference evidence="3 4" key="1">
    <citation type="journal article" date="2019" name="Indoor Air">
        <title>Impacts of indoor surface finishes on bacterial viability.</title>
        <authorList>
            <person name="Hu J."/>
            <person name="Maamar S.B."/>
            <person name="Glawe A.J."/>
            <person name="Gottel N."/>
            <person name="Gilbert J.A."/>
            <person name="Hartmann E.M."/>
        </authorList>
    </citation>
    <scope>NUCLEOTIDE SEQUENCE [LARGE SCALE GENOMIC DNA]</scope>
    <source>
        <strain evidence="3 4">AF060A6</strain>
    </source>
</reference>
<evidence type="ECO:0000259" key="1">
    <source>
        <dbReference type="Pfam" id="PF06527"/>
    </source>
</evidence>
<feature type="domain" description="TniQ" evidence="1">
    <location>
        <begin position="4"/>
        <end position="159"/>
    </location>
</feature>
<dbReference type="OrthoDB" id="470139at2"/>
<dbReference type="Proteomes" id="UP000306477">
    <property type="component" value="Unassembled WGS sequence"/>
</dbReference>
<organism evidence="3 4">
    <name type="scientific">Bacillus timonensis</name>
    <dbReference type="NCBI Taxonomy" id="1033734"/>
    <lineage>
        <taxon>Bacteria</taxon>
        <taxon>Bacillati</taxon>
        <taxon>Bacillota</taxon>
        <taxon>Bacilli</taxon>
        <taxon>Bacillales</taxon>
        <taxon>Bacillaceae</taxon>
        <taxon>Bacillus</taxon>
    </lineage>
</organism>
<dbReference type="Pfam" id="PF15978">
    <property type="entry name" value="TnsD"/>
    <property type="match status" value="1"/>
</dbReference>
<accession>A0A4S3PUL7</accession>
<dbReference type="EMBL" id="SLUB01000011">
    <property type="protein sequence ID" value="THE13184.1"/>
    <property type="molecule type" value="Genomic_DNA"/>
</dbReference>
<dbReference type="InterPro" id="IPR032750">
    <property type="entry name" value="TnsD_C"/>
</dbReference>
<comment type="caution">
    <text evidence="3">The sequence shown here is derived from an EMBL/GenBank/DDBJ whole genome shotgun (WGS) entry which is preliminary data.</text>
</comment>
<gene>
    <name evidence="3" type="ORF">E1I69_08785</name>
</gene>
<evidence type="ECO:0000313" key="3">
    <source>
        <dbReference type="EMBL" id="THE13184.1"/>
    </source>
</evidence>
<evidence type="ECO:0000259" key="2">
    <source>
        <dbReference type="Pfam" id="PF15978"/>
    </source>
</evidence>
<protein>
    <submittedName>
        <fullName evidence="3">Uncharacterized protein</fullName>
    </submittedName>
</protein>
<feature type="domain" description="Transposon Tn7 transposition protein TnsD C-terminal" evidence="2">
    <location>
        <begin position="204"/>
        <end position="577"/>
    </location>
</feature>
<keyword evidence="4" id="KW-1185">Reference proteome</keyword>
<name>A0A4S3PUL7_9BACI</name>
<dbReference type="RefSeq" id="WP_136379233.1">
    <property type="nucleotide sequence ID" value="NZ_SLUB01000011.1"/>
</dbReference>
<evidence type="ECO:0000313" key="4">
    <source>
        <dbReference type="Proteomes" id="UP000306477"/>
    </source>
</evidence>